<evidence type="ECO:0000256" key="5">
    <source>
        <dbReference type="ARBA" id="ARBA00022842"/>
    </source>
</evidence>
<evidence type="ECO:0000256" key="3">
    <source>
        <dbReference type="ARBA" id="ARBA00022695"/>
    </source>
</evidence>
<keyword evidence="4" id="KW-0479">Metal-binding</keyword>
<keyword evidence="12" id="KW-1185">Reference proteome</keyword>
<reference evidence="12" key="1">
    <citation type="journal article" date="2022" name="Microorganisms">
        <title>Beyond the ABCs#Discovery of Three New Plasmid Types in Rhodobacterales (RepQ, RepY, RepW).</title>
        <authorList>
            <person name="Freese H.M."/>
            <person name="Ringel V."/>
            <person name="Overmann J."/>
            <person name="Petersen J."/>
        </authorList>
    </citation>
    <scope>NUCLEOTIDE SEQUENCE [LARGE SCALE GENOMIC DNA]</scope>
    <source>
        <strain evidence="12">DSM 110277</strain>
    </source>
</reference>
<evidence type="ECO:0000256" key="2">
    <source>
        <dbReference type="ARBA" id="ARBA00022679"/>
    </source>
</evidence>
<dbReference type="Gene3D" id="3.30.70.270">
    <property type="match status" value="1"/>
</dbReference>
<dbReference type="RefSeq" id="WP_243249958.1">
    <property type="nucleotide sequence ID" value="NZ_CP084959.1"/>
</dbReference>
<dbReference type="InterPro" id="IPR000477">
    <property type="entry name" value="RT_dom"/>
</dbReference>
<evidence type="ECO:0000256" key="6">
    <source>
        <dbReference type="ARBA" id="ARBA00022918"/>
    </source>
</evidence>
<dbReference type="PANTHER" id="PTHR34047">
    <property type="entry name" value="NUCLEAR INTRON MATURASE 1, MITOCHONDRIAL-RELATED"/>
    <property type="match status" value="1"/>
</dbReference>
<evidence type="ECO:0000313" key="12">
    <source>
        <dbReference type="Proteomes" id="UP000830781"/>
    </source>
</evidence>
<keyword evidence="5" id="KW-0460">Magnesium</keyword>
<proteinExistence type="inferred from homology"/>
<dbReference type="EC" id="2.7.7.49" evidence="1"/>
<evidence type="ECO:0000256" key="8">
    <source>
        <dbReference type="ARBA" id="ARBA00034120"/>
    </source>
</evidence>
<evidence type="ECO:0000256" key="9">
    <source>
        <dbReference type="ARBA" id="ARBA00048173"/>
    </source>
</evidence>
<dbReference type="InterPro" id="IPR000123">
    <property type="entry name" value="Reverse_transcriptase_msDNA"/>
</dbReference>
<dbReference type="InterPro" id="IPR051083">
    <property type="entry name" value="GrpII_Intron_Splice-Mob/Def"/>
</dbReference>
<dbReference type="SUPFAM" id="SSF56672">
    <property type="entry name" value="DNA/RNA polymerases"/>
    <property type="match status" value="1"/>
</dbReference>
<dbReference type="GO" id="GO:0046872">
    <property type="term" value="F:metal ion binding"/>
    <property type="evidence" value="ECO:0007669"/>
    <property type="project" value="UniProtKB-KW"/>
</dbReference>
<protein>
    <recommendedName>
        <fullName evidence="1">RNA-directed DNA polymerase</fullName>
        <ecNumber evidence="1">2.7.7.49</ecNumber>
    </recommendedName>
</protein>
<dbReference type="PANTHER" id="PTHR34047:SF7">
    <property type="entry name" value="RNA-DIRECTED DNA POLYMERASE"/>
    <property type="match status" value="1"/>
</dbReference>
<dbReference type="GO" id="GO:0003964">
    <property type="term" value="F:RNA-directed DNA polymerase activity"/>
    <property type="evidence" value="ECO:0007669"/>
    <property type="project" value="UniProtKB-KW"/>
</dbReference>
<dbReference type="EMBL" id="CP084959">
    <property type="protein sequence ID" value="UOA23054.1"/>
    <property type="molecule type" value="Genomic_DNA"/>
</dbReference>
<dbReference type="AlphaFoldDB" id="A0AAX3AAZ1"/>
<evidence type="ECO:0000256" key="4">
    <source>
        <dbReference type="ARBA" id="ARBA00022723"/>
    </source>
</evidence>
<keyword evidence="2" id="KW-0808">Transferase</keyword>
<gene>
    <name evidence="11" type="ORF">DSM110277_01466</name>
</gene>
<dbReference type="Proteomes" id="UP000830781">
    <property type="component" value="Chromosome"/>
</dbReference>
<dbReference type="InterPro" id="IPR043128">
    <property type="entry name" value="Rev_trsase/Diguanyl_cyclase"/>
</dbReference>
<dbReference type="GO" id="GO:0051607">
    <property type="term" value="P:defense response to virus"/>
    <property type="evidence" value="ECO:0007669"/>
    <property type="project" value="UniProtKB-KW"/>
</dbReference>
<dbReference type="PROSITE" id="PS50878">
    <property type="entry name" value="RT_POL"/>
    <property type="match status" value="1"/>
</dbReference>
<comment type="similarity">
    <text evidence="8">Belongs to the bacterial reverse transcriptase family.</text>
</comment>
<evidence type="ECO:0000256" key="1">
    <source>
        <dbReference type="ARBA" id="ARBA00012493"/>
    </source>
</evidence>
<keyword evidence="7" id="KW-0051">Antiviral defense</keyword>
<name>A0AAX3AAZ1_9RHOB</name>
<organism evidence="11 12">
    <name type="scientific">Sulfitobacter pontiacus</name>
    <dbReference type="NCBI Taxonomy" id="60137"/>
    <lineage>
        <taxon>Bacteria</taxon>
        <taxon>Pseudomonadati</taxon>
        <taxon>Pseudomonadota</taxon>
        <taxon>Alphaproteobacteria</taxon>
        <taxon>Rhodobacterales</taxon>
        <taxon>Roseobacteraceae</taxon>
        <taxon>Sulfitobacter</taxon>
    </lineage>
</organism>
<keyword evidence="3" id="KW-0548">Nucleotidyltransferase</keyword>
<dbReference type="CDD" id="cd03487">
    <property type="entry name" value="RT_Bac_retron_II"/>
    <property type="match status" value="1"/>
</dbReference>
<evidence type="ECO:0000256" key="7">
    <source>
        <dbReference type="ARBA" id="ARBA00023118"/>
    </source>
</evidence>
<keyword evidence="6" id="KW-0695">RNA-directed DNA polymerase</keyword>
<feature type="domain" description="Reverse transcriptase" evidence="10">
    <location>
        <begin position="1"/>
        <end position="301"/>
    </location>
</feature>
<sequence>MRPTSPQQYKAAGHELEIDPAVLNNATATMQRIVSLNPLLFPLLTLKHLSVASDVSYGFLRKTVAREAGRYRHIYLRKNVPGRKNVRMISIPEGRLLRCQRWISENILRFCAPHHASYAYHPGSNPVFAARMHTEAKWLIKVDIQDFFHAISEHQVYKVFRSLGYSRLVSFEMARLCTMPCERRELDMADEKYLGATIEQYYSPYVGILPQGAPTSPMLSNLVMKQLDAKLTKLADDNAMSFTRYADDIVFSCKDARSRRSVNRVKRLILKTLNDEGFKPNLRKTKVRGPGKRKVVLGILVDGKQPRLPREYKDKIRQHLHYLTHPGFGPASHASARKTSVSRVYHHVFGLICWAKAVEPSFGEEALRVFNSVNWPPISKPKFYS</sequence>
<accession>A0AAX3AAZ1</accession>
<dbReference type="Pfam" id="PF00078">
    <property type="entry name" value="RVT_1"/>
    <property type="match status" value="1"/>
</dbReference>
<comment type="catalytic activity">
    <reaction evidence="9">
        <text>DNA(n) + a 2'-deoxyribonucleoside 5'-triphosphate = DNA(n+1) + diphosphate</text>
        <dbReference type="Rhea" id="RHEA:22508"/>
        <dbReference type="Rhea" id="RHEA-COMP:17339"/>
        <dbReference type="Rhea" id="RHEA-COMP:17340"/>
        <dbReference type="ChEBI" id="CHEBI:33019"/>
        <dbReference type="ChEBI" id="CHEBI:61560"/>
        <dbReference type="ChEBI" id="CHEBI:173112"/>
        <dbReference type="EC" id="2.7.7.49"/>
    </reaction>
</comment>
<dbReference type="GO" id="GO:0003723">
    <property type="term" value="F:RNA binding"/>
    <property type="evidence" value="ECO:0007669"/>
    <property type="project" value="InterPro"/>
</dbReference>
<evidence type="ECO:0000313" key="11">
    <source>
        <dbReference type="EMBL" id="UOA23054.1"/>
    </source>
</evidence>
<dbReference type="InterPro" id="IPR043502">
    <property type="entry name" value="DNA/RNA_pol_sf"/>
</dbReference>
<dbReference type="PRINTS" id="PR00866">
    <property type="entry name" value="RNADNAPOLMS"/>
</dbReference>
<evidence type="ECO:0000259" key="10">
    <source>
        <dbReference type="PROSITE" id="PS50878"/>
    </source>
</evidence>